<keyword evidence="2" id="KW-1185">Reference proteome</keyword>
<name>A0A7D9E4P1_PARCT</name>
<gene>
    <name evidence="1" type="ORF">PACLA_8A041856</name>
</gene>
<reference evidence="1" key="1">
    <citation type="submission" date="2020-04" db="EMBL/GenBank/DDBJ databases">
        <authorList>
            <person name="Alioto T."/>
            <person name="Alioto T."/>
            <person name="Gomez Garrido J."/>
        </authorList>
    </citation>
    <scope>NUCLEOTIDE SEQUENCE</scope>
    <source>
        <strain evidence="1">A484AB</strain>
    </source>
</reference>
<comment type="caution">
    <text evidence="1">The sequence shown here is derived from an EMBL/GenBank/DDBJ whole genome shotgun (WGS) entry which is preliminary data.</text>
</comment>
<dbReference type="OrthoDB" id="10537020at2759"/>
<dbReference type="Proteomes" id="UP001152795">
    <property type="component" value="Unassembled WGS sequence"/>
</dbReference>
<organism evidence="1 2">
    <name type="scientific">Paramuricea clavata</name>
    <name type="common">Red gorgonian</name>
    <name type="synonym">Violescent sea-whip</name>
    <dbReference type="NCBI Taxonomy" id="317549"/>
    <lineage>
        <taxon>Eukaryota</taxon>
        <taxon>Metazoa</taxon>
        <taxon>Cnidaria</taxon>
        <taxon>Anthozoa</taxon>
        <taxon>Octocorallia</taxon>
        <taxon>Malacalcyonacea</taxon>
        <taxon>Plexauridae</taxon>
        <taxon>Paramuricea</taxon>
    </lineage>
</organism>
<dbReference type="EMBL" id="CACRXK020003884">
    <property type="protein sequence ID" value="CAB4000634.1"/>
    <property type="molecule type" value="Genomic_DNA"/>
</dbReference>
<sequence length="186" mass="20497">MSVVCINQFYVLCVVVGVSLTNILAADSQCAIPDTGKTGSKNSVVLSLYRCSQATPSKEPVCLTMPSSQDLLEQGKVVDLKHDVNDYAVTAKFFGDEVCVAYREISSIRSYRNGYKYNRTNECTSECFKDSESETYETELICNPRRCSGGWKKFRFVVVTESGSESTVMSFLVLTICGVLSFGFAS</sequence>
<accession>A0A7D9E4P1</accession>
<evidence type="ECO:0000313" key="2">
    <source>
        <dbReference type="Proteomes" id="UP001152795"/>
    </source>
</evidence>
<evidence type="ECO:0000313" key="1">
    <source>
        <dbReference type="EMBL" id="CAB4000634.1"/>
    </source>
</evidence>
<dbReference type="AlphaFoldDB" id="A0A7D9E4P1"/>
<protein>
    <submittedName>
        <fullName evidence="1">Uncharacterized protein</fullName>
    </submittedName>
</protein>
<proteinExistence type="predicted"/>